<dbReference type="GO" id="GO:0005829">
    <property type="term" value="C:cytosol"/>
    <property type="evidence" value="ECO:0007669"/>
    <property type="project" value="TreeGrafter"/>
</dbReference>
<gene>
    <name evidence="10" type="primary">gltX</name>
    <name evidence="13" type="ordered locus">Desmu_1345</name>
</gene>
<keyword evidence="8 10" id="KW-0030">Aminoacyl-tRNA synthetase</keyword>
<dbReference type="SUPFAM" id="SSF50715">
    <property type="entry name" value="Ribosomal protein L25-like"/>
    <property type="match status" value="1"/>
</dbReference>
<dbReference type="NCBIfam" id="NF003169">
    <property type="entry name" value="PRK04156.1"/>
    <property type="match status" value="1"/>
</dbReference>
<evidence type="ECO:0000313" key="14">
    <source>
        <dbReference type="Proteomes" id="UP000001068"/>
    </source>
</evidence>
<dbReference type="GO" id="GO:0006424">
    <property type="term" value="P:glutamyl-tRNA aminoacylation"/>
    <property type="evidence" value="ECO:0007669"/>
    <property type="project" value="UniProtKB-UniRule"/>
</dbReference>
<dbReference type="AlphaFoldDB" id="E8R7H4"/>
<evidence type="ECO:0000256" key="4">
    <source>
        <dbReference type="ARBA" id="ARBA00022598"/>
    </source>
</evidence>
<dbReference type="GeneID" id="10154071"/>
<evidence type="ECO:0000313" key="13">
    <source>
        <dbReference type="EMBL" id="ADV65639.1"/>
    </source>
</evidence>
<comment type="subcellular location">
    <subcellularLocation>
        <location evidence="1 10">Cytoplasm</location>
    </subcellularLocation>
</comment>
<keyword evidence="5 10" id="KW-0547">Nucleotide-binding</keyword>
<evidence type="ECO:0000256" key="8">
    <source>
        <dbReference type="ARBA" id="ARBA00023146"/>
    </source>
</evidence>
<protein>
    <recommendedName>
        <fullName evidence="10">Glutamate--tRNA ligase</fullName>
        <ecNumber evidence="10">6.1.1.17</ecNumber>
    </recommendedName>
    <alternativeName>
        <fullName evidence="10">Glutamyl-tRNA synthetase</fullName>
        <shortName evidence="10">GluRS</shortName>
    </alternativeName>
</protein>
<dbReference type="InterPro" id="IPR020059">
    <property type="entry name" value="Glu/Gln-tRNA-synth_Ib_codon-bd"/>
</dbReference>
<evidence type="ECO:0000256" key="5">
    <source>
        <dbReference type="ARBA" id="ARBA00022741"/>
    </source>
</evidence>
<reference evidence="14" key="1">
    <citation type="submission" date="2010-11" db="EMBL/GenBank/DDBJ databases">
        <title>The complete genome of Desulfurococcus mucosus DSM 2162.</title>
        <authorList>
            <consortium name="US DOE Joint Genome Institute (JGI-PGF)"/>
            <person name="Lucas S."/>
            <person name="Copeland A."/>
            <person name="Lapidus A."/>
            <person name="Bruce D."/>
            <person name="Goodwin L."/>
            <person name="Pitluck S."/>
            <person name="Kyrpides N."/>
            <person name="Mavromatis K."/>
            <person name="Pagani I."/>
            <person name="Ivanova N."/>
            <person name="Ovchinnikova G."/>
            <person name="Chertkov O."/>
            <person name="Held B."/>
            <person name="Brettin T."/>
            <person name="Detter J.C."/>
            <person name="Tapia R."/>
            <person name="Han C."/>
            <person name="Land M."/>
            <person name="Hauser L."/>
            <person name="Markowitz V."/>
            <person name="Cheng J.-F."/>
            <person name="Hugenholtz P."/>
            <person name="Woyke T."/>
            <person name="Wu D."/>
            <person name="Wirth R."/>
            <person name="Bilek Y."/>
            <person name="Hader T."/>
            <person name="Klenk H.-P."/>
            <person name="Eisen J.A."/>
        </authorList>
    </citation>
    <scope>NUCLEOTIDE SEQUENCE [LARGE SCALE GENOMIC DNA]</scope>
    <source>
        <strain evidence="14">ATCC 35584 / DSM 2162 / JCM 9187 / O7/1</strain>
    </source>
</reference>
<evidence type="ECO:0000256" key="1">
    <source>
        <dbReference type="ARBA" id="ARBA00004496"/>
    </source>
</evidence>
<evidence type="ECO:0000256" key="6">
    <source>
        <dbReference type="ARBA" id="ARBA00022840"/>
    </source>
</evidence>
<dbReference type="PANTHER" id="PTHR43097">
    <property type="entry name" value="GLUTAMINE-TRNA LIGASE"/>
    <property type="match status" value="1"/>
</dbReference>
<dbReference type="InterPro" id="IPR000924">
    <property type="entry name" value="Glu/Gln-tRNA-synth"/>
</dbReference>
<dbReference type="SUPFAM" id="SSF52374">
    <property type="entry name" value="Nucleotidylyl transferase"/>
    <property type="match status" value="1"/>
</dbReference>
<dbReference type="Gene3D" id="2.40.240.10">
    <property type="entry name" value="Ribosomal Protein L25, Chain P"/>
    <property type="match status" value="1"/>
</dbReference>
<keyword evidence="4 10" id="KW-0436">Ligase</keyword>
<accession>E8R7H4</accession>
<feature type="short sequence motif" description="'HIGH' region" evidence="10">
    <location>
        <begin position="113"/>
        <end position="123"/>
    </location>
</feature>
<name>E8R7H4_DESM0</name>
<comment type="catalytic activity">
    <reaction evidence="9 10">
        <text>tRNA(Glu) + L-glutamate + ATP = L-glutamyl-tRNA(Glu) + AMP + diphosphate</text>
        <dbReference type="Rhea" id="RHEA:23540"/>
        <dbReference type="Rhea" id="RHEA-COMP:9663"/>
        <dbReference type="Rhea" id="RHEA-COMP:9680"/>
        <dbReference type="ChEBI" id="CHEBI:29985"/>
        <dbReference type="ChEBI" id="CHEBI:30616"/>
        <dbReference type="ChEBI" id="CHEBI:33019"/>
        <dbReference type="ChEBI" id="CHEBI:78442"/>
        <dbReference type="ChEBI" id="CHEBI:78520"/>
        <dbReference type="ChEBI" id="CHEBI:456215"/>
        <dbReference type="EC" id="6.1.1.17"/>
    </reaction>
</comment>
<feature type="domain" description="Glutamyl/glutaminyl-tRNA synthetase class Ib catalytic" evidence="11">
    <location>
        <begin position="106"/>
        <end position="401"/>
    </location>
</feature>
<dbReference type="InterPro" id="IPR020058">
    <property type="entry name" value="Glu/Gln-tRNA-synth_Ib_cat-dom"/>
</dbReference>
<organism evidence="13 14">
    <name type="scientific">Desulfurococcus mucosus (strain ATCC 35584 / DSM 2162 / JCM 9187 / O7/1)</name>
    <dbReference type="NCBI Taxonomy" id="765177"/>
    <lineage>
        <taxon>Archaea</taxon>
        <taxon>Thermoproteota</taxon>
        <taxon>Thermoprotei</taxon>
        <taxon>Desulfurococcales</taxon>
        <taxon>Desulfurococcaceae</taxon>
        <taxon>Desulfurococcus</taxon>
    </lineage>
</organism>
<dbReference type="EC" id="6.1.1.17" evidence="10"/>
<evidence type="ECO:0000256" key="3">
    <source>
        <dbReference type="ARBA" id="ARBA00022490"/>
    </source>
</evidence>
<dbReference type="EMBL" id="CP002363">
    <property type="protein sequence ID" value="ADV65639.1"/>
    <property type="molecule type" value="Genomic_DNA"/>
</dbReference>
<evidence type="ECO:0000256" key="7">
    <source>
        <dbReference type="ARBA" id="ARBA00022917"/>
    </source>
</evidence>
<dbReference type="InterPro" id="IPR011035">
    <property type="entry name" value="Ribosomal_bL25/Gln-tRNA_synth"/>
</dbReference>
<dbReference type="InterPro" id="IPR050132">
    <property type="entry name" value="Gln/Glu-tRNA_Ligase"/>
</dbReference>
<comment type="function">
    <text evidence="10">Catalyzes the attachment of glutamate to tRNA(Glu) in a two-step reaction: glutamate is first activated by ATP to form Glu-AMP and then transferred to the acceptor end of tRNA(Glu).</text>
</comment>
<dbReference type="GO" id="GO:0043604">
    <property type="term" value="P:amide biosynthetic process"/>
    <property type="evidence" value="ECO:0007669"/>
    <property type="project" value="TreeGrafter"/>
</dbReference>
<comment type="similarity">
    <text evidence="2 10">Belongs to the class-I aminoacyl-tRNA synthetase family. Glutamate--tRNA ligase type 2 subfamily.</text>
</comment>
<dbReference type="InterPro" id="IPR014729">
    <property type="entry name" value="Rossmann-like_a/b/a_fold"/>
</dbReference>
<reference evidence="13 14" key="2">
    <citation type="journal article" date="2011" name="Stand. Genomic Sci.">
        <title>Complete genome sequence of Desulfurococcus mucosus type strain (O7/1).</title>
        <authorList>
            <person name="Wirth R."/>
            <person name="Chertkov O."/>
            <person name="Held B."/>
            <person name="Lapidus A."/>
            <person name="Nolan M."/>
            <person name="Lucas S."/>
            <person name="Hammon N."/>
            <person name="Deshpande S."/>
            <person name="Cheng J.F."/>
            <person name="Tapia R."/>
            <person name="Han C."/>
            <person name="Goodwin L."/>
            <person name="Pitluck S."/>
            <person name="Liolios K."/>
            <person name="Ioanna P."/>
            <person name="Ivanova N."/>
            <person name="Mavromatis K."/>
            <person name="Mikhailova N."/>
            <person name="Pati A."/>
            <person name="Chen A."/>
            <person name="Palaniappan K."/>
            <person name="Land M."/>
            <person name="Hauser L."/>
            <person name="Chang Y.J."/>
            <person name="Jeffries C.D."/>
            <person name="Bilek Y."/>
            <person name="Hader T."/>
            <person name="Rohde M."/>
            <person name="Spring S."/>
            <person name="Sikorski J."/>
            <person name="Goker M."/>
            <person name="Woyke T."/>
            <person name="Bristow J."/>
            <person name="Eisen J.A."/>
            <person name="Markowitz V."/>
            <person name="Hugenholtz P."/>
            <person name="Kyrpides N.C."/>
            <person name="Klenk H.P."/>
        </authorList>
    </citation>
    <scope>NUCLEOTIDE SEQUENCE [LARGE SCALE GENOMIC DNA]</scope>
    <source>
        <strain evidence="14">ATCC 35584 / DSM 2162 / JCM 9187 / O7/1</strain>
    </source>
</reference>
<dbReference type="Gene3D" id="3.40.50.620">
    <property type="entry name" value="HUPs"/>
    <property type="match status" value="1"/>
</dbReference>
<dbReference type="GO" id="GO:0005524">
    <property type="term" value="F:ATP binding"/>
    <property type="evidence" value="ECO:0007669"/>
    <property type="project" value="UniProtKB-UniRule"/>
</dbReference>
<keyword evidence="6 10" id="KW-0067">ATP-binding</keyword>
<dbReference type="InterPro" id="IPR004526">
    <property type="entry name" value="Glu-tRNA-synth_arc/euk"/>
</dbReference>
<dbReference type="Proteomes" id="UP000001068">
    <property type="component" value="Chromosome"/>
</dbReference>
<dbReference type="PRINTS" id="PR00987">
    <property type="entry name" value="TRNASYNTHGLU"/>
</dbReference>
<evidence type="ECO:0000259" key="11">
    <source>
        <dbReference type="Pfam" id="PF00749"/>
    </source>
</evidence>
<dbReference type="RefSeq" id="WP_013562861.1">
    <property type="nucleotide sequence ID" value="NC_014961.1"/>
</dbReference>
<dbReference type="NCBIfam" id="TIGR00463">
    <property type="entry name" value="gltX_arch"/>
    <property type="match status" value="1"/>
</dbReference>
<evidence type="ECO:0000256" key="2">
    <source>
        <dbReference type="ARBA" id="ARBA00008927"/>
    </source>
</evidence>
<dbReference type="eggNOG" id="arCOG04302">
    <property type="taxonomic scope" value="Archaea"/>
</dbReference>
<dbReference type="Pfam" id="PF00749">
    <property type="entry name" value="tRNA-synt_1c"/>
    <property type="match status" value="1"/>
</dbReference>
<proteinExistence type="inferred from homology"/>
<evidence type="ECO:0000256" key="10">
    <source>
        <dbReference type="HAMAP-Rule" id="MF_02076"/>
    </source>
</evidence>
<evidence type="ECO:0000259" key="12">
    <source>
        <dbReference type="Pfam" id="PF03950"/>
    </source>
</evidence>
<keyword evidence="14" id="KW-1185">Reference proteome</keyword>
<keyword evidence="3 10" id="KW-0963">Cytoplasm</keyword>
<feature type="domain" description="Glutamyl/glutaminyl-tRNA synthetase class Ib anti-codon binding" evidence="12">
    <location>
        <begin position="418"/>
        <end position="495"/>
    </location>
</feature>
<dbReference type="PANTHER" id="PTHR43097:SF5">
    <property type="entry name" value="GLUTAMATE--TRNA LIGASE"/>
    <property type="match status" value="1"/>
</dbReference>
<dbReference type="Gene3D" id="2.40.240.100">
    <property type="match status" value="1"/>
</dbReference>
<dbReference type="OrthoDB" id="10470at2157"/>
<sequence length="589" mass="67634">MSNPEKSLLDKVREAAFKHALVNAVKHDGKADLKAVMSKVIGETPEIRSRVKEFIEVIRSIVEEVNKMSLEEQLKLVKTNWPELLEERKEAREKELTPLPNAEAGKVVTRFAPNPDYTIHLGNARPALLSYWYAELYNGRMILRFEDTDPRIKSPYPEAYTKIKDALRWLGVKWSEEYVQSLRMEIFYEVARELIKRGGAYVDNCRDKEFRSYRNAGKACPHRDTPVEDNLEKFDKMLEGHYGEGEAVLRVKTDLAHPDPSVRDWVAFRVIDTSKTPHPVTGERYVVWPTYNFAAGVDDHLMGVTHVLRAKEHVSNTVKQKYLYDHMGWKYPETIHFGRLSLEGVILSKSKMRRLVKEQGISPYDDPRLGTINGLKRRGILRETIWKIVKEVGIKPIDAKISLVNLYAMNRVLVDPVANRYMAVDEPIPLVLKGLEGELKAQIPVHPSRREHYEYTLTDDSVIYISSRDLRLILNSEHRVFRAMGLANFTISEHVFIDGKPALVARLHSVSQDDARRMNAPIIQWVSDKEKATLSLLVPSDVDLKETRYLVEKRILSEKPDSIVQLYRVGFARIDSVGRDSVTAVFSHD</sequence>
<dbReference type="HOGENOM" id="CLU_001882_1_3_2"/>
<evidence type="ECO:0000256" key="9">
    <source>
        <dbReference type="ARBA" id="ARBA00048351"/>
    </source>
</evidence>
<dbReference type="InterPro" id="IPR020056">
    <property type="entry name" value="Rbsml_bL25/Gln-tRNA_synth_N"/>
</dbReference>
<dbReference type="KEGG" id="dmu:Desmu_1345"/>
<dbReference type="STRING" id="765177.Desmu_1345"/>
<dbReference type="GO" id="GO:0004818">
    <property type="term" value="F:glutamate-tRNA ligase activity"/>
    <property type="evidence" value="ECO:0007669"/>
    <property type="project" value="UniProtKB-UniRule"/>
</dbReference>
<dbReference type="Pfam" id="PF03950">
    <property type="entry name" value="tRNA-synt_1c_C"/>
    <property type="match status" value="1"/>
</dbReference>
<keyword evidence="7 10" id="KW-0648">Protein biosynthesis</keyword>
<dbReference type="HAMAP" id="MF_02076">
    <property type="entry name" value="Glu_tRNA_synth_type2"/>
    <property type="match status" value="1"/>
</dbReference>